<name>A0ABS5QFA9_9PROT</name>
<accession>A0ABS5QFA9</accession>
<organism evidence="1 2">
    <name type="scientific">Roseococcus pinisoli</name>
    <dbReference type="NCBI Taxonomy" id="2835040"/>
    <lineage>
        <taxon>Bacteria</taxon>
        <taxon>Pseudomonadati</taxon>
        <taxon>Pseudomonadota</taxon>
        <taxon>Alphaproteobacteria</taxon>
        <taxon>Acetobacterales</taxon>
        <taxon>Roseomonadaceae</taxon>
        <taxon>Roseococcus</taxon>
    </lineage>
</organism>
<protein>
    <submittedName>
        <fullName evidence="1">Uncharacterized protein</fullName>
    </submittedName>
</protein>
<dbReference type="SUPFAM" id="SSF48019">
    <property type="entry name" value="post-AAA+ oligomerization domain-like"/>
    <property type="match status" value="1"/>
</dbReference>
<dbReference type="Gene3D" id="1.20.272.10">
    <property type="match status" value="1"/>
</dbReference>
<dbReference type="Proteomes" id="UP000766336">
    <property type="component" value="Unassembled WGS sequence"/>
</dbReference>
<dbReference type="EMBL" id="JAHCDA010000003">
    <property type="protein sequence ID" value="MBS7812380.1"/>
    <property type="molecule type" value="Genomic_DNA"/>
</dbReference>
<comment type="caution">
    <text evidence="1">The sequence shown here is derived from an EMBL/GenBank/DDBJ whole genome shotgun (WGS) entry which is preliminary data.</text>
</comment>
<gene>
    <name evidence="1" type="ORF">KHU32_15625</name>
</gene>
<dbReference type="InterPro" id="IPR008921">
    <property type="entry name" value="DNA_pol3_clamp-load_cplx_C"/>
</dbReference>
<sequence>MTLASEFFYQPLPPTSLWKPDGADHKPLAAALHNEWQGRFAAVGLELPSMDAPIETLKPYLENALKVLMEKEALPVYPVTMLSHGGRKWRGMSAMQKGIRFGDPTMAARCASALARMYPTDCRRRLAVIALEDVGLANPWAATLANLWTANKKLRRSILKAPEDQAAWVAAALSTGAKTRDLCLLAVWAQSKMPEATYCMNLGLTEREALIGYAADQLMPVGPRLAAMFKLSGNAKWGAIPGPKGAGVANHQEMLRKANAPTLIQILSEANYRSCPDNHWVGLLISWEMLLAGTATVEKVAVPLAKIGICYAATFDKHVSEGKRSLMAFASQHSPLRHACEKFGVGTSDVIGSLAFYHEGALVTPHLTTPQTRKFFDAFIEARVLLDGVPNLQVWSELLHAFDQSLPQINNVRRQHAA</sequence>
<reference evidence="1 2" key="1">
    <citation type="submission" date="2021-05" db="EMBL/GenBank/DDBJ databases">
        <title>Roseococcus sp. XZZS9, whole genome shotgun sequencing project.</title>
        <authorList>
            <person name="Zhao G."/>
            <person name="Shen L."/>
        </authorList>
    </citation>
    <scope>NUCLEOTIDE SEQUENCE [LARGE SCALE GENOMIC DNA]</scope>
    <source>
        <strain evidence="1 2">XZZS9</strain>
    </source>
</reference>
<evidence type="ECO:0000313" key="1">
    <source>
        <dbReference type="EMBL" id="MBS7812380.1"/>
    </source>
</evidence>
<proteinExistence type="predicted"/>
<evidence type="ECO:0000313" key="2">
    <source>
        <dbReference type="Proteomes" id="UP000766336"/>
    </source>
</evidence>
<keyword evidence="2" id="KW-1185">Reference proteome</keyword>
<dbReference type="RefSeq" id="WP_213671088.1">
    <property type="nucleotide sequence ID" value="NZ_JAHCDA010000003.1"/>
</dbReference>